<dbReference type="Pfam" id="PF00665">
    <property type="entry name" value="rve"/>
    <property type="match status" value="1"/>
</dbReference>
<evidence type="ECO:0000259" key="8">
    <source>
        <dbReference type="PROSITE" id="PS50994"/>
    </source>
</evidence>
<dbReference type="SUPFAM" id="SSF53098">
    <property type="entry name" value="Ribonuclease H-like"/>
    <property type="match status" value="2"/>
</dbReference>
<evidence type="ECO:0000256" key="4">
    <source>
        <dbReference type="ARBA" id="ARBA00022759"/>
    </source>
</evidence>
<dbReference type="InterPro" id="IPR015416">
    <property type="entry name" value="Znf_H2C2_histone_UAS-bd"/>
</dbReference>
<dbReference type="InterPro" id="IPR002156">
    <property type="entry name" value="RNaseH_domain"/>
</dbReference>
<evidence type="ECO:0000256" key="6">
    <source>
        <dbReference type="ARBA" id="ARBA00022918"/>
    </source>
</evidence>
<feature type="domain" description="Integrase catalytic" evidence="8">
    <location>
        <begin position="502"/>
        <end position="569"/>
    </location>
</feature>
<dbReference type="InterPro" id="IPR043502">
    <property type="entry name" value="DNA/RNA_pol_sf"/>
</dbReference>
<evidence type="ECO:0000259" key="7">
    <source>
        <dbReference type="PROSITE" id="PS50879"/>
    </source>
</evidence>
<reference evidence="9" key="1">
    <citation type="journal article" date="2018" name="Biotechnol. Bioeng.">
        <title>A reference genome of the Chinese hamster based on a hybrid assembly strategy.</title>
        <authorList>
            <person name="Rupp O."/>
            <person name="MacDonald M.L."/>
            <person name="Li S."/>
            <person name="Dhiman H."/>
            <person name="Polson S."/>
            <person name="Griep S."/>
            <person name="Heffner K."/>
            <person name="Hernandez I."/>
            <person name="Brinkrolf K."/>
            <person name="Jadhav V."/>
            <person name="Samoudi M."/>
            <person name="Hao H."/>
            <person name="Kingham B."/>
            <person name="Goesmann A."/>
            <person name="Betenbaugh M.J."/>
            <person name="Lewis N.E."/>
            <person name="Borth N."/>
            <person name="Lee K.H."/>
        </authorList>
    </citation>
    <scope>NUCLEOTIDE SEQUENCE [LARGE SCALE GENOMIC DNA]</scope>
    <source>
        <strain evidence="9">17A/GY</strain>
    </source>
</reference>
<name>A0A9J7K4A0_CRIGR</name>
<evidence type="ECO:0000256" key="5">
    <source>
        <dbReference type="ARBA" id="ARBA00022801"/>
    </source>
</evidence>
<keyword evidence="9" id="KW-1185">Reference proteome</keyword>
<dbReference type="GO" id="GO:0015074">
    <property type="term" value="P:DNA integration"/>
    <property type="evidence" value="ECO:0007669"/>
    <property type="project" value="InterPro"/>
</dbReference>
<dbReference type="SUPFAM" id="SSF56672">
    <property type="entry name" value="DNA/RNA polymerases"/>
    <property type="match status" value="1"/>
</dbReference>
<dbReference type="InterPro" id="IPR040643">
    <property type="entry name" value="MLVIN_C"/>
</dbReference>
<dbReference type="Proteomes" id="UP001108280">
    <property type="component" value="Chromosome 2"/>
</dbReference>
<reference evidence="9" key="2">
    <citation type="journal article" date="2020" name="Biotechnol. Bioeng.">
        <title>Chromosome-scale scaffolds for the Chinese hamster reference genome assembly to facilitate the study of the CHO epigenome.</title>
        <authorList>
            <person name="Hilliard W."/>
            <person name="MacDonald M."/>
            <person name="Lee K.H."/>
        </authorList>
    </citation>
    <scope>NUCLEOTIDE SEQUENCE [LARGE SCALE GENOMIC DNA]</scope>
    <source>
        <strain evidence="9">17A/GY</strain>
    </source>
</reference>
<dbReference type="FunFam" id="3.30.70.270:FF:000020">
    <property type="entry name" value="Transposon Tf2-6 polyprotein-like Protein"/>
    <property type="match status" value="1"/>
</dbReference>
<dbReference type="InterPro" id="IPR043128">
    <property type="entry name" value="Rev_trsase/Diguanyl_cyclase"/>
</dbReference>
<dbReference type="InterPro" id="IPR012337">
    <property type="entry name" value="RNaseH-like_sf"/>
</dbReference>
<dbReference type="RefSeq" id="XP_035296978.1">
    <property type="nucleotide sequence ID" value="XM_035441087.1"/>
</dbReference>
<keyword evidence="2" id="KW-0548">Nucleotidyltransferase</keyword>
<dbReference type="GO" id="GO:0003676">
    <property type="term" value="F:nucleic acid binding"/>
    <property type="evidence" value="ECO:0007669"/>
    <property type="project" value="InterPro"/>
</dbReference>
<dbReference type="Pfam" id="PF17919">
    <property type="entry name" value="RT_RNaseH_2"/>
    <property type="match status" value="1"/>
</dbReference>
<dbReference type="OrthoDB" id="9893755at2759"/>
<accession>A0A9J7K4A0</accession>
<dbReference type="PANTHER" id="PTHR41694:SF5">
    <property type="entry name" value="RIBONUCLEASE H"/>
    <property type="match status" value="1"/>
</dbReference>
<dbReference type="Pfam" id="PF00075">
    <property type="entry name" value="RNase_H"/>
    <property type="match status" value="1"/>
</dbReference>
<keyword evidence="3" id="KW-0540">Nuclease</keyword>
<evidence type="ECO:0000256" key="1">
    <source>
        <dbReference type="ARBA" id="ARBA00022679"/>
    </source>
</evidence>
<evidence type="ECO:0000256" key="2">
    <source>
        <dbReference type="ARBA" id="ARBA00022695"/>
    </source>
</evidence>
<dbReference type="PANTHER" id="PTHR41694">
    <property type="entry name" value="ENDOGENOUS RETROVIRUS GROUP K MEMBER POL PROTEIN"/>
    <property type="match status" value="1"/>
</dbReference>
<dbReference type="GO" id="GO:0004523">
    <property type="term" value="F:RNA-DNA hybrid ribonuclease activity"/>
    <property type="evidence" value="ECO:0007669"/>
    <property type="project" value="InterPro"/>
</dbReference>
<evidence type="ECO:0000256" key="3">
    <source>
        <dbReference type="ARBA" id="ARBA00022722"/>
    </source>
</evidence>
<keyword evidence="1" id="KW-0808">Transferase</keyword>
<dbReference type="Gene3D" id="2.30.30.850">
    <property type="match status" value="1"/>
</dbReference>
<dbReference type="Gene3D" id="1.10.340.70">
    <property type="match status" value="1"/>
</dbReference>
<dbReference type="InterPro" id="IPR001584">
    <property type="entry name" value="Integrase_cat-core"/>
</dbReference>
<dbReference type="CDD" id="cd09273">
    <property type="entry name" value="RNase_HI_RT_Bel"/>
    <property type="match status" value="1"/>
</dbReference>
<evidence type="ECO:0000313" key="9">
    <source>
        <dbReference type="Proteomes" id="UP001108280"/>
    </source>
</evidence>
<keyword evidence="5" id="KW-0378">Hydrolase</keyword>
<dbReference type="InterPro" id="IPR036397">
    <property type="entry name" value="RNaseH_sf"/>
</dbReference>
<dbReference type="InterPro" id="IPR041577">
    <property type="entry name" value="RT_RNaseH_2"/>
</dbReference>
<protein>
    <submittedName>
        <fullName evidence="10">Protein NYNRIN-like isoform X3</fullName>
    </submittedName>
</protein>
<keyword evidence="6" id="KW-0695">RNA-directed DNA polymerase</keyword>
<dbReference type="Gene3D" id="3.30.70.270">
    <property type="match status" value="1"/>
</dbReference>
<keyword evidence="4" id="KW-0255">Endonuclease</keyword>
<dbReference type="GO" id="GO:0003964">
    <property type="term" value="F:RNA-directed DNA polymerase activity"/>
    <property type="evidence" value="ECO:0007669"/>
    <property type="project" value="UniProtKB-KW"/>
</dbReference>
<dbReference type="PROSITE" id="PS50994">
    <property type="entry name" value="INTEGRASE"/>
    <property type="match status" value="1"/>
</dbReference>
<dbReference type="Gene3D" id="3.10.20.370">
    <property type="match status" value="1"/>
</dbReference>
<gene>
    <name evidence="10" type="primary">LOC103162656</name>
</gene>
<organism evidence="9 10">
    <name type="scientific">Cricetulus griseus</name>
    <name type="common">Chinese hamster</name>
    <name type="synonym">Cricetulus barabensis griseus</name>
    <dbReference type="NCBI Taxonomy" id="10029"/>
    <lineage>
        <taxon>Eukaryota</taxon>
        <taxon>Metazoa</taxon>
        <taxon>Chordata</taxon>
        <taxon>Craniata</taxon>
        <taxon>Vertebrata</taxon>
        <taxon>Euteleostomi</taxon>
        <taxon>Mammalia</taxon>
        <taxon>Eutheria</taxon>
        <taxon>Euarchontoglires</taxon>
        <taxon>Glires</taxon>
        <taxon>Rodentia</taxon>
        <taxon>Myomorpha</taxon>
        <taxon>Muroidea</taxon>
        <taxon>Cricetidae</taxon>
        <taxon>Cricetinae</taxon>
        <taxon>Cricetulus</taxon>
    </lineage>
</organism>
<dbReference type="Pfam" id="PF18697">
    <property type="entry name" value="MLVIN_C"/>
    <property type="match status" value="1"/>
</dbReference>
<dbReference type="Pfam" id="PF09337">
    <property type="entry name" value="zf-H2C2"/>
    <property type="match status" value="1"/>
</dbReference>
<dbReference type="GeneID" id="103162656"/>
<proteinExistence type="predicted"/>
<evidence type="ECO:0000313" key="10">
    <source>
        <dbReference type="RefSeq" id="XP_035296978.1"/>
    </source>
</evidence>
<reference evidence="10" key="3">
    <citation type="submission" date="2025-08" db="UniProtKB">
        <authorList>
            <consortium name="RefSeq"/>
        </authorList>
    </citation>
    <scope>IDENTIFICATION</scope>
    <source>
        <strain evidence="10">17A/GY</strain>
        <tissue evidence="10">Liver</tissue>
    </source>
</reference>
<dbReference type="PROSITE" id="PS50879">
    <property type="entry name" value="RNASE_H_1"/>
    <property type="match status" value="1"/>
</dbReference>
<feature type="domain" description="RNase H type-1" evidence="7">
    <location>
        <begin position="226"/>
        <end position="372"/>
    </location>
</feature>
<sequence length="679" mass="75449">MKIPTPTTLRQVREFLGTAGFCRLWIPGFATLAAPLYPLTKEKFSFTWTEEHQRAFDKIKTALLTAPALTLPDLTKPFTLYVDERAGIARGVLTQALGPWKRPVAYLSKKLDPIASGWPSCLKAIAAVALLVKDADKLTVDQHMTVIAPHALESIVRQLPDCWMTNARMTHYQSLLLNDRITFAPPAILNPATLLPEAKDSTPVHRCTDVLAEETGTRKDLTDQPWPGVPNWYIDGSSFVVEGKRRAGAVVVDGKQVIWASSLPEGTSAQKAELLALTQALRLAEGKAINIYTDSRYAFATAHIHGAIYRQRGLLTSAGRDVKNKEEILALLEAIHLPQKLAIVHCLGHQKGADPVTKGNQMADLTAKQAAQGAVVLAEETGTPPEPPQASVIHPSFVYPYKDYDLIKDMTRAGKARMFSFGGLAKTKDGRIILPSKEGQDYVRRIHQLTHLGNEKLKQLIKGSKYYVLGLNTIIKEVIESCQACTLTNAARPFKEPGKRMRGDWPGIYWKVDFTEIKPGKYGNKYLLVFIDTFSGWVEAFPTKSETAQMVTKKILEEILPRFGIPKALEVVKTQIWDQIKEAYTPGTTEVPHRFQVGDSVLVRRHRAGTLEPRWKGPHLVLLTNPTAVKVDRIAAWIHASHIKKAPSQNENNPENNWTVAASDNPLKLRLRRSPNLGE</sequence>
<dbReference type="AlphaFoldDB" id="A0A9J7K4A0"/>
<dbReference type="Gene3D" id="3.30.420.10">
    <property type="entry name" value="Ribonuclease H-like superfamily/Ribonuclease H"/>
    <property type="match status" value="2"/>
</dbReference>